<reference evidence="3" key="1">
    <citation type="journal article" date="2019" name="Int. J. Syst. Evol. Microbiol.">
        <title>The Global Catalogue of Microorganisms (GCM) 10K type strain sequencing project: providing services to taxonomists for standard genome sequencing and annotation.</title>
        <authorList>
            <consortium name="The Broad Institute Genomics Platform"/>
            <consortium name="The Broad Institute Genome Sequencing Center for Infectious Disease"/>
            <person name="Wu L."/>
            <person name="Ma J."/>
        </authorList>
    </citation>
    <scope>NUCLEOTIDE SEQUENCE [LARGE SCALE GENOMIC DNA]</scope>
    <source>
        <strain evidence="3">JCM 17069</strain>
    </source>
</reference>
<organism evidence="2 3">
    <name type="scientific">Flavobacterium cheonanense</name>
    <dbReference type="NCBI Taxonomy" id="706183"/>
    <lineage>
        <taxon>Bacteria</taxon>
        <taxon>Pseudomonadati</taxon>
        <taxon>Bacteroidota</taxon>
        <taxon>Flavobacteriia</taxon>
        <taxon>Flavobacteriales</taxon>
        <taxon>Flavobacteriaceae</taxon>
        <taxon>Flavobacterium</taxon>
    </lineage>
</organism>
<sequence>MLKLIKYNSIEIISVSQTQKEIVKKIVFNLQNFKSKNSFKINKFTKLKTLEILLSERESEIALMLIKRLTIITISHKLNLAITTISTFKRRIFDKVNNLIQLA</sequence>
<accession>A0ABP7W6A9</accession>
<dbReference type="Gene3D" id="1.10.10.10">
    <property type="entry name" value="Winged helix-like DNA-binding domain superfamily/Winged helix DNA-binding domain"/>
    <property type="match status" value="1"/>
</dbReference>
<dbReference type="InterPro" id="IPR016032">
    <property type="entry name" value="Sig_transdc_resp-reg_C-effctor"/>
</dbReference>
<dbReference type="RefSeq" id="WP_425556591.1">
    <property type="nucleotide sequence ID" value="NZ_BAABCT010000017.1"/>
</dbReference>
<dbReference type="InterPro" id="IPR000792">
    <property type="entry name" value="Tscrpt_reg_LuxR_C"/>
</dbReference>
<comment type="caution">
    <text evidence="2">The sequence shown here is derived from an EMBL/GenBank/DDBJ whole genome shotgun (WGS) entry which is preliminary data.</text>
</comment>
<evidence type="ECO:0000259" key="1">
    <source>
        <dbReference type="Pfam" id="PF00196"/>
    </source>
</evidence>
<evidence type="ECO:0000313" key="3">
    <source>
        <dbReference type="Proteomes" id="UP001500367"/>
    </source>
</evidence>
<name>A0ABP7W6A9_9FLAO</name>
<dbReference type="SUPFAM" id="SSF46894">
    <property type="entry name" value="C-terminal effector domain of the bipartite response regulators"/>
    <property type="match status" value="1"/>
</dbReference>
<dbReference type="Pfam" id="PF00196">
    <property type="entry name" value="GerE"/>
    <property type="match status" value="1"/>
</dbReference>
<gene>
    <name evidence="2" type="ORF">GCM10022389_29320</name>
</gene>
<keyword evidence="3" id="KW-1185">Reference proteome</keyword>
<proteinExistence type="predicted"/>
<dbReference type="EMBL" id="BAABCT010000017">
    <property type="protein sequence ID" value="GAA4081371.1"/>
    <property type="molecule type" value="Genomic_DNA"/>
</dbReference>
<feature type="domain" description="HTH luxR-type" evidence="1">
    <location>
        <begin position="54"/>
        <end position="97"/>
    </location>
</feature>
<dbReference type="InterPro" id="IPR036388">
    <property type="entry name" value="WH-like_DNA-bd_sf"/>
</dbReference>
<evidence type="ECO:0000313" key="2">
    <source>
        <dbReference type="EMBL" id="GAA4081371.1"/>
    </source>
</evidence>
<dbReference type="Proteomes" id="UP001500367">
    <property type="component" value="Unassembled WGS sequence"/>
</dbReference>
<protein>
    <recommendedName>
        <fullName evidence="1">HTH luxR-type domain-containing protein</fullName>
    </recommendedName>
</protein>